<dbReference type="EMBL" id="JAPEIS010000007">
    <property type="protein sequence ID" value="KAJ8064544.1"/>
    <property type="molecule type" value="Genomic_DNA"/>
</dbReference>
<name>A0A9X0AKN9_9HELO</name>
<accession>A0A9X0AKN9</accession>
<dbReference type="AlphaFoldDB" id="A0A9X0AKN9"/>
<sequence>MTRQLKLLPGLQLHTLTILCGFGCGRLYDSDHIRDFLVLPPPCPCREFHHIAHGNPFHTSKEPNTLAAQIAFSTNLDIWGAILERKTDATQGTVSIFQSSEPGLEPTGTVYNVFTREVLAETTISLEYIGREKLQHVCKALEPAIGTLIVLGPSLTTAEASLFASGVGEELGKEISHKDEEFGEEISDSDAAGEIPRVRRGKQRCICGRLL</sequence>
<comment type="caution">
    <text evidence="1">The sequence shown here is derived from an EMBL/GenBank/DDBJ whole genome shotgun (WGS) entry which is preliminary data.</text>
</comment>
<dbReference type="Proteomes" id="UP001152300">
    <property type="component" value="Unassembled WGS sequence"/>
</dbReference>
<evidence type="ECO:0000313" key="1">
    <source>
        <dbReference type="EMBL" id="KAJ8064544.1"/>
    </source>
</evidence>
<gene>
    <name evidence="1" type="ORF">OCU04_006874</name>
</gene>
<evidence type="ECO:0000313" key="2">
    <source>
        <dbReference type="Proteomes" id="UP001152300"/>
    </source>
</evidence>
<reference evidence="1" key="1">
    <citation type="submission" date="2022-11" db="EMBL/GenBank/DDBJ databases">
        <title>Genome Resource of Sclerotinia nivalis Strain SnTB1, a Plant Pathogen Isolated from American Ginseng.</title>
        <authorList>
            <person name="Fan S."/>
        </authorList>
    </citation>
    <scope>NUCLEOTIDE SEQUENCE</scope>
    <source>
        <strain evidence="1">SnTB1</strain>
    </source>
</reference>
<organism evidence="1 2">
    <name type="scientific">Sclerotinia nivalis</name>
    <dbReference type="NCBI Taxonomy" id="352851"/>
    <lineage>
        <taxon>Eukaryota</taxon>
        <taxon>Fungi</taxon>
        <taxon>Dikarya</taxon>
        <taxon>Ascomycota</taxon>
        <taxon>Pezizomycotina</taxon>
        <taxon>Leotiomycetes</taxon>
        <taxon>Helotiales</taxon>
        <taxon>Sclerotiniaceae</taxon>
        <taxon>Sclerotinia</taxon>
    </lineage>
</organism>
<keyword evidence="2" id="KW-1185">Reference proteome</keyword>
<proteinExistence type="predicted"/>
<protein>
    <submittedName>
        <fullName evidence="1">Uncharacterized protein</fullName>
    </submittedName>
</protein>